<dbReference type="Proteomes" id="UP000242715">
    <property type="component" value="Unassembled WGS sequence"/>
</dbReference>
<reference evidence="3" key="1">
    <citation type="journal article" date="2017" name="Front. Plant Sci.">
        <title>Climate Clever Clovers: New Paradigm to Reduce the Environmental Footprint of Ruminants by Breeding Low Methanogenic Forages Utilizing Haplotype Variation.</title>
        <authorList>
            <person name="Kaur P."/>
            <person name="Appels R."/>
            <person name="Bayer P.E."/>
            <person name="Keeble-Gagnere G."/>
            <person name="Wang J."/>
            <person name="Hirakawa H."/>
            <person name="Shirasawa K."/>
            <person name="Vercoe P."/>
            <person name="Stefanova K."/>
            <person name="Durmic Z."/>
            <person name="Nichols P."/>
            <person name="Revell C."/>
            <person name="Isobe S.N."/>
            <person name="Edwards D."/>
            <person name="Erskine W."/>
        </authorList>
    </citation>
    <scope>NUCLEOTIDE SEQUENCE [LARGE SCALE GENOMIC DNA]</scope>
    <source>
        <strain evidence="3">cv. Daliak</strain>
    </source>
</reference>
<protein>
    <submittedName>
        <fullName evidence="2">Uncharacterized protein</fullName>
    </submittedName>
</protein>
<proteinExistence type="predicted"/>
<name>A0A2Z6NKM0_TRISU</name>
<keyword evidence="1" id="KW-1133">Transmembrane helix</keyword>
<evidence type="ECO:0000313" key="3">
    <source>
        <dbReference type="Proteomes" id="UP000242715"/>
    </source>
</evidence>
<sequence>MAMAPAYSAQPRLGFSLSTVLGPLLKFVIPLSQITPSRVAFNLHFPSYGIGYFLSVISLVRLRVSLFIVFGHLLKFLISLFQITPSRPSQSKLP</sequence>
<evidence type="ECO:0000313" key="2">
    <source>
        <dbReference type="EMBL" id="GAU42513.1"/>
    </source>
</evidence>
<gene>
    <name evidence="2" type="ORF">TSUD_376410</name>
</gene>
<dbReference type="AlphaFoldDB" id="A0A2Z6NKM0"/>
<organism evidence="2 3">
    <name type="scientific">Trifolium subterraneum</name>
    <name type="common">Subterranean clover</name>
    <dbReference type="NCBI Taxonomy" id="3900"/>
    <lineage>
        <taxon>Eukaryota</taxon>
        <taxon>Viridiplantae</taxon>
        <taxon>Streptophyta</taxon>
        <taxon>Embryophyta</taxon>
        <taxon>Tracheophyta</taxon>
        <taxon>Spermatophyta</taxon>
        <taxon>Magnoliopsida</taxon>
        <taxon>eudicotyledons</taxon>
        <taxon>Gunneridae</taxon>
        <taxon>Pentapetalae</taxon>
        <taxon>rosids</taxon>
        <taxon>fabids</taxon>
        <taxon>Fabales</taxon>
        <taxon>Fabaceae</taxon>
        <taxon>Papilionoideae</taxon>
        <taxon>50 kb inversion clade</taxon>
        <taxon>NPAAA clade</taxon>
        <taxon>Hologalegina</taxon>
        <taxon>IRL clade</taxon>
        <taxon>Trifolieae</taxon>
        <taxon>Trifolium</taxon>
    </lineage>
</organism>
<dbReference type="EMBL" id="DF973922">
    <property type="protein sequence ID" value="GAU42513.1"/>
    <property type="molecule type" value="Genomic_DNA"/>
</dbReference>
<keyword evidence="3" id="KW-1185">Reference proteome</keyword>
<feature type="transmembrane region" description="Helical" evidence="1">
    <location>
        <begin position="50"/>
        <end position="74"/>
    </location>
</feature>
<keyword evidence="1" id="KW-0472">Membrane</keyword>
<evidence type="ECO:0000256" key="1">
    <source>
        <dbReference type="SAM" id="Phobius"/>
    </source>
</evidence>
<accession>A0A2Z6NKM0</accession>
<keyword evidence="1" id="KW-0812">Transmembrane</keyword>